<keyword evidence="2" id="KW-1185">Reference proteome</keyword>
<accession>A0A6N4UX56</accession>
<dbReference type="InterPro" id="IPR036388">
    <property type="entry name" value="WH-like_DNA-bd_sf"/>
</dbReference>
<dbReference type="RefSeq" id="WP_163668270.1">
    <property type="nucleotide sequence ID" value="NZ_AP022565.1"/>
</dbReference>
<dbReference type="InterPro" id="IPR036390">
    <property type="entry name" value="WH_DNA-bd_sf"/>
</dbReference>
<gene>
    <name evidence="1" type="ORF">MALV_47910</name>
</gene>
<name>A0A6N4UX56_9MYCO</name>
<dbReference type="KEGG" id="malv:MALV_47910"/>
<reference evidence="1 2" key="1">
    <citation type="journal article" date="2019" name="Emerg. Microbes Infect.">
        <title>Comprehensive subspecies identification of 175 nontuberculous mycobacteria species based on 7547 genomic profiles.</title>
        <authorList>
            <person name="Matsumoto Y."/>
            <person name="Kinjo T."/>
            <person name="Motooka D."/>
            <person name="Nabeya D."/>
            <person name="Jung N."/>
            <person name="Uechi K."/>
            <person name="Horii T."/>
            <person name="Iida T."/>
            <person name="Fujita J."/>
            <person name="Nakamura S."/>
        </authorList>
    </citation>
    <scope>NUCLEOTIDE SEQUENCE [LARGE SCALE GENOMIC DNA]</scope>
    <source>
        <strain evidence="1 2">JCM 12272</strain>
    </source>
</reference>
<evidence type="ECO:0000313" key="2">
    <source>
        <dbReference type="Proteomes" id="UP000466906"/>
    </source>
</evidence>
<proteinExistence type="predicted"/>
<dbReference type="EMBL" id="AP022565">
    <property type="protein sequence ID" value="BBX29666.1"/>
    <property type="molecule type" value="Genomic_DNA"/>
</dbReference>
<sequence length="228" mass="24630">MPRHGDRVESDRAVGLQRQRVVDLLRAADTPVDARQIAETLRIHVTTARFHLGALEARGVIRRGGVASGAGRVGRPRLTYEIAPRLDYADIVALFAAHLGGTAEEREARALRIGADLARRVRVARRRGETSIADLVVATLGELGFEVRSVLTSFGEVSVEICTCPLAEVAVDSPEVVRGIQQGLIQEVIDLNAEVIGGRYQAAVHPDARHGSCEVNLVVRPMTDQLPG</sequence>
<organism evidence="1 2">
    <name type="scientific">Mycolicibacterium alvei</name>
    <dbReference type="NCBI Taxonomy" id="67081"/>
    <lineage>
        <taxon>Bacteria</taxon>
        <taxon>Bacillati</taxon>
        <taxon>Actinomycetota</taxon>
        <taxon>Actinomycetes</taxon>
        <taxon>Mycobacteriales</taxon>
        <taxon>Mycobacteriaceae</taxon>
        <taxon>Mycolicibacterium</taxon>
    </lineage>
</organism>
<dbReference type="Gene3D" id="1.10.10.10">
    <property type="entry name" value="Winged helix-like DNA-binding domain superfamily/Winged helix DNA-binding domain"/>
    <property type="match status" value="1"/>
</dbReference>
<protein>
    <submittedName>
        <fullName evidence="1">Transcriptional regulator</fullName>
    </submittedName>
</protein>
<dbReference type="AlphaFoldDB" id="A0A6N4UX56"/>
<evidence type="ECO:0000313" key="1">
    <source>
        <dbReference type="EMBL" id="BBX29666.1"/>
    </source>
</evidence>
<dbReference type="Proteomes" id="UP000466906">
    <property type="component" value="Chromosome"/>
</dbReference>
<dbReference type="SUPFAM" id="SSF46785">
    <property type="entry name" value="Winged helix' DNA-binding domain"/>
    <property type="match status" value="1"/>
</dbReference>